<dbReference type="InterPro" id="IPR008979">
    <property type="entry name" value="Galactose-bd-like_sf"/>
</dbReference>
<evidence type="ECO:0000256" key="6">
    <source>
        <dbReference type="ARBA" id="ARBA00022837"/>
    </source>
</evidence>
<evidence type="ECO:0000313" key="11">
    <source>
        <dbReference type="RefSeq" id="XP_041421612.1"/>
    </source>
</evidence>
<feature type="domain" description="Fucolectin tachylectin-4 pentraxin-1" evidence="9">
    <location>
        <begin position="10"/>
        <end position="152"/>
    </location>
</feature>
<keyword evidence="4" id="KW-0479">Metal-binding</keyword>
<evidence type="ECO:0000256" key="1">
    <source>
        <dbReference type="ARBA" id="ARBA00002219"/>
    </source>
</evidence>
<dbReference type="Gene3D" id="2.60.120.260">
    <property type="entry name" value="Galactose-binding domain-like"/>
    <property type="match status" value="1"/>
</dbReference>
<dbReference type="GO" id="GO:0010185">
    <property type="term" value="P:regulation of cellular defense response"/>
    <property type="evidence" value="ECO:0007669"/>
    <property type="project" value="UniProtKB-ARBA"/>
</dbReference>
<sequence>LFFLYLYIIEVNVARLGVASQSSTYNLDPMPGPDRAIDGSKQVNFYSHPCSHTSGDFEPWWRLDLKKSYMVKSVVIVNRMDCCSERLKGAQVHVGYSESNDNLLCGTITDVSQAIITLHCNWMEGRYVSVVIPGHKEFLSLCEVQRRGDWLNRTLELVHKLEYGVGI</sequence>
<proteinExistence type="inferred from homology"/>
<dbReference type="Pfam" id="PF22633">
    <property type="entry name" value="F5_F8_type_C_2"/>
    <property type="match status" value="1"/>
</dbReference>
<dbReference type="KEGG" id="xla:121394510"/>
<feature type="signal peptide" evidence="8">
    <location>
        <begin position="1"/>
        <end position="19"/>
    </location>
</feature>
<dbReference type="GeneID" id="121394510"/>
<dbReference type="SMART" id="SM00607">
    <property type="entry name" value="FTP"/>
    <property type="match status" value="1"/>
</dbReference>
<evidence type="ECO:0000256" key="8">
    <source>
        <dbReference type="SAM" id="SignalP"/>
    </source>
</evidence>
<keyword evidence="7" id="KW-1015">Disulfide bond</keyword>
<dbReference type="RefSeq" id="XP_041421612.1">
    <property type="nucleotide sequence ID" value="XM_041565678.1"/>
</dbReference>
<keyword evidence="8" id="KW-0732">Signal</keyword>
<evidence type="ECO:0000256" key="4">
    <source>
        <dbReference type="ARBA" id="ARBA00022723"/>
    </source>
</evidence>
<dbReference type="AlphaFoldDB" id="A0A8J1KWD5"/>
<dbReference type="InterPro" id="IPR006585">
    <property type="entry name" value="FTP1"/>
</dbReference>
<protein>
    <submittedName>
        <fullName evidence="11">Pentraxin fusion protein-like</fullName>
    </submittedName>
</protein>
<dbReference type="OrthoDB" id="547680at2759"/>
<dbReference type="PANTHER" id="PTHR45713">
    <property type="entry name" value="FTP DOMAIN-CONTAINING PROTEIN"/>
    <property type="match status" value="1"/>
</dbReference>
<feature type="chain" id="PRO_5035199708" evidence="8">
    <location>
        <begin position="20"/>
        <end position="167"/>
    </location>
</feature>
<dbReference type="Proteomes" id="UP000186698">
    <property type="component" value="Chromosome 6L"/>
</dbReference>
<evidence type="ECO:0000256" key="7">
    <source>
        <dbReference type="ARBA" id="ARBA00023157"/>
    </source>
</evidence>
<comment type="similarity">
    <text evidence="2">Belongs to the fucolectin family.</text>
</comment>
<dbReference type="GO" id="GO:0042806">
    <property type="term" value="F:fucose binding"/>
    <property type="evidence" value="ECO:0007669"/>
    <property type="project" value="UniProtKB-ARBA"/>
</dbReference>
<evidence type="ECO:0000313" key="10">
    <source>
        <dbReference type="Proteomes" id="UP000186698"/>
    </source>
</evidence>
<name>A0A8J1KWD5_XENLA</name>
<gene>
    <name evidence="11" type="primary">LOC121394510</name>
</gene>
<keyword evidence="10" id="KW-1185">Reference proteome</keyword>
<keyword evidence="5" id="KW-0430">Lectin</keyword>
<evidence type="ECO:0000256" key="2">
    <source>
        <dbReference type="ARBA" id="ARBA00010147"/>
    </source>
</evidence>
<dbReference type="PANTHER" id="PTHR45713:SF21">
    <property type="entry name" value="MGC53587 PROTEIN"/>
    <property type="match status" value="1"/>
</dbReference>
<organism evidence="10 11">
    <name type="scientific">Xenopus laevis</name>
    <name type="common">African clawed frog</name>
    <dbReference type="NCBI Taxonomy" id="8355"/>
    <lineage>
        <taxon>Eukaryota</taxon>
        <taxon>Metazoa</taxon>
        <taxon>Chordata</taxon>
        <taxon>Craniata</taxon>
        <taxon>Vertebrata</taxon>
        <taxon>Euteleostomi</taxon>
        <taxon>Amphibia</taxon>
        <taxon>Batrachia</taxon>
        <taxon>Anura</taxon>
        <taxon>Pipoidea</taxon>
        <taxon>Pipidae</taxon>
        <taxon>Xenopodinae</taxon>
        <taxon>Xenopus</taxon>
        <taxon>Xenopus</taxon>
    </lineage>
</organism>
<evidence type="ECO:0000256" key="5">
    <source>
        <dbReference type="ARBA" id="ARBA00022734"/>
    </source>
</evidence>
<reference evidence="11" key="1">
    <citation type="submission" date="2025-08" db="UniProtKB">
        <authorList>
            <consortium name="RefSeq"/>
        </authorList>
    </citation>
    <scope>IDENTIFICATION</scope>
    <source>
        <strain evidence="11">J_2021</strain>
        <tissue evidence="11">Erythrocytes</tissue>
    </source>
</reference>
<dbReference type="GO" id="GO:0046872">
    <property type="term" value="F:metal ion binding"/>
    <property type="evidence" value="ECO:0007669"/>
    <property type="project" value="UniProtKB-KW"/>
</dbReference>
<comment type="subunit">
    <text evidence="3">Homotrimer.</text>
</comment>
<dbReference type="GO" id="GO:0001868">
    <property type="term" value="P:regulation of complement activation, lectin pathway"/>
    <property type="evidence" value="ECO:0007669"/>
    <property type="project" value="UniProtKB-ARBA"/>
</dbReference>
<accession>A0A8J1KWD5</accession>
<evidence type="ECO:0000259" key="9">
    <source>
        <dbReference type="SMART" id="SM00607"/>
    </source>
</evidence>
<feature type="non-terminal residue" evidence="11">
    <location>
        <position position="1"/>
    </location>
</feature>
<dbReference type="InterPro" id="IPR051941">
    <property type="entry name" value="BG_Antigen-Binding_Lectin"/>
</dbReference>
<dbReference type="SUPFAM" id="SSF49785">
    <property type="entry name" value="Galactose-binding domain-like"/>
    <property type="match status" value="1"/>
</dbReference>
<keyword evidence="6" id="KW-0106">Calcium</keyword>
<evidence type="ECO:0000256" key="3">
    <source>
        <dbReference type="ARBA" id="ARBA00011233"/>
    </source>
</evidence>
<comment type="function">
    <text evidence="1">Acts as a defensive agent. Recognizes blood group fucosylated oligosaccharides including A, B, H and Lewis B-type antigens. Does not recognize Lewis A antigen and has low affinity for monovalent haptens.</text>
</comment>